<dbReference type="InterPro" id="IPR014221">
    <property type="entry name" value="SpoII_E"/>
</dbReference>
<dbReference type="NCBIfam" id="TIGR02865">
    <property type="entry name" value="spore_II_E"/>
    <property type="match status" value="1"/>
</dbReference>
<gene>
    <name evidence="4" type="ORF">SAMN02745218_00089</name>
</gene>
<feature type="transmembrane region" description="Helical" evidence="2">
    <location>
        <begin position="84"/>
        <end position="117"/>
    </location>
</feature>
<organism evidence="4 5">
    <name type="scientific">Desulfofundulus australicus DSM 11792</name>
    <dbReference type="NCBI Taxonomy" id="1121425"/>
    <lineage>
        <taxon>Bacteria</taxon>
        <taxon>Bacillati</taxon>
        <taxon>Bacillota</taxon>
        <taxon>Clostridia</taxon>
        <taxon>Eubacteriales</taxon>
        <taxon>Peptococcaceae</taxon>
        <taxon>Desulfofundulus</taxon>
    </lineage>
</organism>
<dbReference type="Proteomes" id="UP000184196">
    <property type="component" value="Unassembled WGS sequence"/>
</dbReference>
<dbReference type="PANTHER" id="PTHR43156:SF2">
    <property type="entry name" value="STAGE II SPORULATION PROTEIN E"/>
    <property type="match status" value="1"/>
</dbReference>
<feature type="transmembrane region" description="Helical" evidence="2">
    <location>
        <begin position="304"/>
        <end position="321"/>
    </location>
</feature>
<evidence type="ECO:0000259" key="3">
    <source>
        <dbReference type="PROSITE" id="PS51746"/>
    </source>
</evidence>
<dbReference type="InterPro" id="IPR001932">
    <property type="entry name" value="PPM-type_phosphatase-like_dom"/>
</dbReference>
<keyword evidence="2" id="KW-0812">Transmembrane</keyword>
<dbReference type="InterPro" id="IPR036457">
    <property type="entry name" value="PPM-type-like_dom_sf"/>
</dbReference>
<dbReference type="SMART" id="SM00331">
    <property type="entry name" value="PP2C_SIG"/>
    <property type="match status" value="1"/>
</dbReference>
<feature type="transmembrane region" description="Helical" evidence="2">
    <location>
        <begin position="256"/>
        <end position="275"/>
    </location>
</feature>
<dbReference type="GO" id="GO:0004722">
    <property type="term" value="F:protein serine/threonine phosphatase activity"/>
    <property type="evidence" value="ECO:0007669"/>
    <property type="project" value="InterPro"/>
</dbReference>
<keyword evidence="5" id="KW-1185">Reference proteome</keyword>
<feature type="transmembrane region" description="Helical" evidence="2">
    <location>
        <begin position="198"/>
        <end position="219"/>
    </location>
</feature>
<dbReference type="InterPro" id="IPR045768">
    <property type="entry name" value="SpoIIE_N"/>
</dbReference>
<feature type="transmembrane region" description="Helical" evidence="2">
    <location>
        <begin position="45"/>
        <end position="72"/>
    </location>
</feature>
<name>A0A1M4SDD8_9FIRM</name>
<feature type="transmembrane region" description="Helical" evidence="2">
    <location>
        <begin position="157"/>
        <end position="178"/>
    </location>
</feature>
<dbReference type="PANTHER" id="PTHR43156">
    <property type="entry name" value="STAGE II SPORULATION PROTEIN E-RELATED"/>
    <property type="match status" value="1"/>
</dbReference>
<dbReference type="RefSeq" id="WP_073162372.1">
    <property type="nucleotide sequence ID" value="NZ_FQUW01000004.1"/>
</dbReference>
<dbReference type="SUPFAM" id="SSF81606">
    <property type="entry name" value="PP2C-like"/>
    <property type="match status" value="1"/>
</dbReference>
<sequence length="814" mass="87848">MSEEINVYPYQRAGQEKKKKRVVEKRKRWKIKFRPAPVAFLTREALILLVAGFFLARAVFLGEIVPCAAAFVAAAARAFPQAGWAALLGAGAGLITVNSGLALAGSLATVILALVLVRAVPGSIKRPQLVVAAAVFSLTVVVKGGLLAFTGPSPYQFISIFFEGGFAALLTLVFLAGLPSLDKLTGLSSLTGEELFSLLVLLVAVVAGTGDLQVAMFTLKGLLSKLIILLAALLGGVGLGAAVGAVVGIIPGLVYTAVPTMIGGYSFAGLLAGLCRGLGKPGVALGFLLSNIILSVYVTDFGDLTAVMGEAALAVLLFLFIPGRYIGSLSKSLFPLVMKVQGAAPAADRVQAVVAGRMRNWSLVFDELSRSFDHNPAPSPGEKEEPSLQSLFNQIASKVCQGCGLYRTCWEWEFFHTYQSLLDLFTMVEMYGQVSGSDLPEKLRRRCSRPKELAITVTCLYETYKLNRYWLKRMAESREIVSEQLKGVAQIIENLSSELEFEVQALTGNEHLLKQKLKQAGFPVTEVRVHRQDEDQVEVMVTRSTCDRQNECREMVELLSRLTGKSLALPFTRCPVFKPEQWCSFRLYSRLKFALELGVAGVGKNGSSVSGDSYAFLPLREGKFALVLSDGMGSGAEAALESSTAVSLLSRLLEVGLDRNLAIKTVNSIMILRSPGETFATLDMAMLDLFEGQAEFVKIGAPPTFLIRNKRVSMIRASSLPVGIIRDIDVASVARTLLEGDVLVMVSDGIIDSYRGSGDREDWILGVLREISDFRPQELAELLLKLAQTGAGGEKQNDDDMTVLVARVAKAVPS</sequence>
<feature type="transmembrane region" description="Helical" evidence="2">
    <location>
        <begin position="226"/>
        <end position="250"/>
    </location>
</feature>
<evidence type="ECO:0000256" key="2">
    <source>
        <dbReference type="SAM" id="Phobius"/>
    </source>
</evidence>
<accession>A0A1M4SDD8</accession>
<dbReference type="OrthoDB" id="9763774at2"/>
<feature type="domain" description="PPM-type phosphatase" evidence="3">
    <location>
        <begin position="596"/>
        <end position="808"/>
    </location>
</feature>
<feature type="transmembrane region" description="Helical" evidence="2">
    <location>
        <begin position="129"/>
        <end position="150"/>
    </location>
</feature>
<reference evidence="5" key="1">
    <citation type="submission" date="2016-11" db="EMBL/GenBank/DDBJ databases">
        <authorList>
            <person name="Varghese N."/>
            <person name="Submissions S."/>
        </authorList>
    </citation>
    <scope>NUCLEOTIDE SEQUENCE [LARGE SCALE GENOMIC DNA]</scope>
    <source>
        <strain evidence="5">DSM 11792</strain>
    </source>
</reference>
<dbReference type="AlphaFoldDB" id="A0A1M4SDD8"/>
<evidence type="ECO:0000313" key="5">
    <source>
        <dbReference type="Proteomes" id="UP000184196"/>
    </source>
</evidence>
<evidence type="ECO:0000313" key="4">
    <source>
        <dbReference type="EMBL" id="SHE30175.1"/>
    </source>
</evidence>
<keyword evidence="1" id="KW-0378">Hydrolase</keyword>
<proteinExistence type="predicted"/>
<dbReference type="Pfam" id="PF19732">
    <property type="entry name" value="SpoIIE_N"/>
    <property type="match status" value="1"/>
</dbReference>
<dbReference type="Pfam" id="PF07228">
    <property type="entry name" value="SpoIIE"/>
    <property type="match status" value="1"/>
</dbReference>
<keyword evidence="2" id="KW-1133">Transmembrane helix</keyword>
<keyword evidence="2" id="KW-0472">Membrane</keyword>
<dbReference type="PROSITE" id="PS51746">
    <property type="entry name" value="PPM_2"/>
    <property type="match status" value="1"/>
</dbReference>
<dbReference type="InterPro" id="IPR052016">
    <property type="entry name" value="Bact_Sigma-Reg"/>
</dbReference>
<dbReference type="EMBL" id="FQUW01000004">
    <property type="protein sequence ID" value="SHE30175.1"/>
    <property type="molecule type" value="Genomic_DNA"/>
</dbReference>
<protein>
    <submittedName>
        <fullName evidence="4">Stage II sporulation protein E</fullName>
    </submittedName>
</protein>
<feature type="transmembrane region" description="Helical" evidence="2">
    <location>
        <begin position="282"/>
        <end position="298"/>
    </location>
</feature>
<evidence type="ECO:0000256" key="1">
    <source>
        <dbReference type="ARBA" id="ARBA00022801"/>
    </source>
</evidence>
<dbReference type="Gene3D" id="3.60.40.10">
    <property type="entry name" value="PPM-type phosphatase domain"/>
    <property type="match status" value="1"/>
</dbReference>